<gene>
    <name evidence="7" type="ORF">ACD_4C00459G0003</name>
</gene>
<dbReference type="AlphaFoldDB" id="K2G7I8"/>
<protein>
    <recommendedName>
        <fullName evidence="6">Peptidase S54 rhomboid domain-containing protein</fullName>
    </recommendedName>
</protein>
<evidence type="ECO:0000313" key="7">
    <source>
        <dbReference type="EMBL" id="EKE26039.1"/>
    </source>
</evidence>
<dbReference type="Pfam" id="PF01694">
    <property type="entry name" value="Rhomboid"/>
    <property type="match status" value="1"/>
</dbReference>
<evidence type="ECO:0000256" key="3">
    <source>
        <dbReference type="ARBA" id="ARBA00022989"/>
    </source>
</evidence>
<sequence>MKNKSFSNLLILTSAFVTIISSVNPWILIFWMNKDFLVSWNYLLFLIQFLLYQFLHGWLFHILSNSLFIYIFWNQLESFIWNKRYITFFVLNSIFVWIALLFLSTWTTIWISWFAMAILAYITMELKRRKNPEYKSALLFLWINVAIGLTGNISFVWHLFWAIFGIMFYFFNKKSY</sequence>
<dbReference type="GO" id="GO:0016020">
    <property type="term" value="C:membrane"/>
    <property type="evidence" value="ECO:0007669"/>
    <property type="project" value="UniProtKB-SubCell"/>
</dbReference>
<dbReference type="GO" id="GO:0004252">
    <property type="term" value="F:serine-type endopeptidase activity"/>
    <property type="evidence" value="ECO:0007669"/>
    <property type="project" value="InterPro"/>
</dbReference>
<dbReference type="InterPro" id="IPR035952">
    <property type="entry name" value="Rhomboid-like_sf"/>
</dbReference>
<accession>K2G7I8</accession>
<feature type="transmembrane region" description="Helical" evidence="5">
    <location>
        <begin position="49"/>
        <end position="73"/>
    </location>
</feature>
<feature type="transmembrane region" description="Helical" evidence="5">
    <location>
        <begin position="138"/>
        <end position="171"/>
    </location>
</feature>
<name>K2G7I8_9BACT</name>
<feature type="transmembrane region" description="Helical" evidence="5">
    <location>
        <begin position="85"/>
        <end position="103"/>
    </location>
</feature>
<keyword evidence="4 5" id="KW-0472">Membrane</keyword>
<evidence type="ECO:0000256" key="4">
    <source>
        <dbReference type="ARBA" id="ARBA00023136"/>
    </source>
</evidence>
<organism evidence="7">
    <name type="scientific">uncultured bacterium</name>
    <name type="common">gcode 4</name>
    <dbReference type="NCBI Taxonomy" id="1234023"/>
    <lineage>
        <taxon>Bacteria</taxon>
        <taxon>environmental samples</taxon>
    </lineage>
</organism>
<comment type="caution">
    <text evidence="7">The sequence shown here is derived from an EMBL/GenBank/DDBJ whole genome shotgun (WGS) entry which is preliminary data.</text>
</comment>
<keyword evidence="2 5" id="KW-0812">Transmembrane</keyword>
<evidence type="ECO:0000256" key="1">
    <source>
        <dbReference type="ARBA" id="ARBA00004141"/>
    </source>
</evidence>
<dbReference type="Gene3D" id="1.20.1540.10">
    <property type="entry name" value="Rhomboid-like"/>
    <property type="match status" value="1"/>
</dbReference>
<keyword evidence="3 5" id="KW-1133">Transmembrane helix</keyword>
<dbReference type="EMBL" id="AMFJ01000975">
    <property type="protein sequence ID" value="EKE26039.1"/>
    <property type="molecule type" value="Genomic_DNA"/>
</dbReference>
<dbReference type="SUPFAM" id="SSF144091">
    <property type="entry name" value="Rhomboid-like"/>
    <property type="match status" value="1"/>
</dbReference>
<reference evidence="7" key="1">
    <citation type="journal article" date="2012" name="Science">
        <title>Fermentation, hydrogen, and sulfur metabolism in multiple uncultivated bacterial phyla.</title>
        <authorList>
            <person name="Wrighton K.C."/>
            <person name="Thomas B.C."/>
            <person name="Sharon I."/>
            <person name="Miller C.S."/>
            <person name="Castelle C.J."/>
            <person name="VerBerkmoes N.C."/>
            <person name="Wilkins M.J."/>
            <person name="Hettich R.L."/>
            <person name="Lipton M.S."/>
            <person name="Williams K.H."/>
            <person name="Long P.E."/>
            <person name="Banfield J.F."/>
        </authorList>
    </citation>
    <scope>NUCLEOTIDE SEQUENCE [LARGE SCALE GENOMIC DNA]</scope>
</reference>
<evidence type="ECO:0000256" key="5">
    <source>
        <dbReference type="SAM" id="Phobius"/>
    </source>
</evidence>
<evidence type="ECO:0000259" key="6">
    <source>
        <dbReference type="Pfam" id="PF01694"/>
    </source>
</evidence>
<dbReference type="InterPro" id="IPR022764">
    <property type="entry name" value="Peptidase_S54_rhomboid_dom"/>
</dbReference>
<feature type="transmembrane region" description="Helical" evidence="5">
    <location>
        <begin position="109"/>
        <end position="126"/>
    </location>
</feature>
<comment type="subcellular location">
    <subcellularLocation>
        <location evidence="1">Membrane</location>
        <topology evidence="1">Multi-pass membrane protein</topology>
    </subcellularLocation>
</comment>
<evidence type="ECO:0000256" key="2">
    <source>
        <dbReference type="ARBA" id="ARBA00022692"/>
    </source>
</evidence>
<feature type="domain" description="Peptidase S54 rhomboid" evidence="6">
    <location>
        <begin position="47"/>
        <end position="170"/>
    </location>
</feature>
<proteinExistence type="predicted"/>